<dbReference type="Pfam" id="PF00023">
    <property type="entry name" value="Ank"/>
    <property type="match status" value="1"/>
</dbReference>
<gene>
    <name evidence="12" type="ORF">IDH41_16405</name>
</gene>
<evidence type="ECO:0000256" key="5">
    <source>
        <dbReference type="ARBA" id="ARBA00022801"/>
    </source>
</evidence>
<keyword evidence="10" id="KW-0472">Membrane</keyword>
<dbReference type="Gene3D" id="1.25.40.20">
    <property type="entry name" value="Ankyrin repeat-containing domain"/>
    <property type="match status" value="1"/>
</dbReference>
<feature type="repeat" description="ANK" evidence="9">
    <location>
        <begin position="301"/>
        <end position="333"/>
    </location>
</feature>
<dbReference type="SUPFAM" id="SSF48403">
    <property type="entry name" value="Ankyrin repeat"/>
    <property type="match status" value="1"/>
</dbReference>
<feature type="transmembrane region" description="Helical" evidence="10">
    <location>
        <begin position="263"/>
        <end position="284"/>
    </location>
</feature>
<feature type="repeat" description="ANK" evidence="9">
    <location>
        <begin position="334"/>
        <end position="366"/>
    </location>
</feature>
<dbReference type="Pfam" id="PF01435">
    <property type="entry name" value="Peptidase_M48"/>
    <property type="match status" value="2"/>
</dbReference>
<feature type="repeat" description="ANK" evidence="9">
    <location>
        <begin position="368"/>
        <end position="400"/>
    </location>
</feature>
<dbReference type="InterPro" id="IPR036770">
    <property type="entry name" value="Ankyrin_rpt-contain_sf"/>
</dbReference>
<dbReference type="GO" id="GO:0004222">
    <property type="term" value="F:metalloendopeptidase activity"/>
    <property type="evidence" value="ECO:0007669"/>
    <property type="project" value="InterPro"/>
</dbReference>
<evidence type="ECO:0000256" key="8">
    <source>
        <dbReference type="ARBA" id="ARBA00023049"/>
    </source>
</evidence>
<keyword evidence="7 9" id="KW-0040">ANK repeat</keyword>
<evidence type="ECO:0000256" key="9">
    <source>
        <dbReference type="PROSITE-ProRule" id="PRU00023"/>
    </source>
</evidence>
<evidence type="ECO:0000256" key="4">
    <source>
        <dbReference type="ARBA" id="ARBA00022737"/>
    </source>
</evidence>
<keyword evidence="10" id="KW-0812">Transmembrane</keyword>
<name>A0A927H713_9BACL</name>
<evidence type="ECO:0000259" key="11">
    <source>
        <dbReference type="Pfam" id="PF01435"/>
    </source>
</evidence>
<feature type="domain" description="Peptidase M48" evidence="11">
    <location>
        <begin position="71"/>
        <end position="157"/>
    </location>
</feature>
<evidence type="ECO:0000256" key="1">
    <source>
        <dbReference type="ARBA" id="ARBA00001947"/>
    </source>
</evidence>
<evidence type="ECO:0000256" key="2">
    <source>
        <dbReference type="ARBA" id="ARBA00022670"/>
    </source>
</evidence>
<dbReference type="Gene3D" id="3.30.2010.10">
    <property type="entry name" value="Metalloproteases ('zincins'), catalytic domain"/>
    <property type="match status" value="1"/>
</dbReference>
<dbReference type="Pfam" id="PF12796">
    <property type="entry name" value="Ank_2"/>
    <property type="match status" value="1"/>
</dbReference>
<feature type="domain" description="Peptidase M48" evidence="11">
    <location>
        <begin position="165"/>
        <end position="247"/>
    </location>
</feature>
<dbReference type="SMART" id="SM00248">
    <property type="entry name" value="ANK"/>
    <property type="match status" value="5"/>
</dbReference>
<dbReference type="RefSeq" id="WP_190862866.1">
    <property type="nucleotide sequence ID" value="NZ_JACXIY010000018.1"/>
</dbReference>
<evidence type="ECO:0000256" key="7">
    <source>
        <dbReference type="ARBA" id="ARBA00023043"/>
    </source>
</evidence>
<evidence type="ECO:0000313" key="13">
    <source>
        <dbReference type="Proteomes" id="UP000632125"/>
    </source>
</evidence>
<keyword evidence="2" id="KW-0645">Protease</keyword>
<keyword evidence="6" id="KW-0862">Zinc</keyword>
<evidence type="ECO:0000313" key="12">
    <source>
        <dbReference type="EMBL" id="MBD2870168.1"/>
    </source>
</evidence>
<dbReference type="GO" id="GO:0004842">
    <property type="term" value="F:ubiquitin-protein transferase activity"/>
    <property type="evidence" value="ECO:0007669"/>
    <property type="project" value="TreeGrafter"/>
</dbReference>
<dbReference type="InterPro" id="IPR001915">
    <property type="entry name" value="Peptidase_M48"/>
</dbReference>
<sequence>MNDPNQTSSLIHKKEERYFIIALVFSILVYLGLLLSIVLIFVIPLMILLPLFARAIAMATIRTNGVKITARQFPEVHAMVQEQCGRMGFAAVPDVYVMESGGFLNAFASRFFGRNMVVLYSDLFELIQSGGDRELNYVIAHELAHLKRNHVVKQLLIIPALWFPFIGEAYSRACEYTCDRMAAYYTGDPEAALDGLTILAVGKSMYKRVDRDEYLLQSSREKGFFVWLAERLSTHPTLPKRIHAIRQFAGMPQSTEFAASRTWIVALVIAAAAVTGSITVGVVFSKGIMKLVDSLPAAGTATESDLLAAASEGDLNRVRELLDAGIDPNATDEEGWTALMWAVQLDEAELTAALLEAGADPDLVEQTYEETALTVAVYNGSLESARLLLMNGANPNLQDSLGWTPLMTAASGGDMEAVRLLLDAGADPDLTDDSAFTAADYAMENGYDDVAALLLDRGDRI</sequence>
<dbReference type="GO" id="GO:0046872">
    <property type="term" value="F:metal ion binding"/>
    <property type="evidence" value="ECO:0007669"/>
    <property type="project" value="UniProtKB-KW"/>
</dbReference>
<keyword evidence="13" id="KW-1185">Reference proteome</keyword>
<comment type="cofactor">
    <cofactor evidence="1">
        <name>Zn(2+)</name>
        <dbReference type="ChEBI" id="CHEBI:29105"/>
    </cofactor>
</comment>
<dbReference type="PROSITE" id="PS50297">
    <property type="entry name" value="ANK_REP_REGION"/>
    <property type="match status" value="3"/>
</dbReference>
<dbReference type="EMBL" id="JACXIY010000018">
    <property type="protein sequence ID" value="MBD2870168.1"/>
    <property type="molecule type" value="Genomic_DNA"/>
</dbReference>
<dbReference type="PANTHER" id="PTHR24171:SF8">
    <property type="entry name" value="BRCA1-ASSOCIATED RING DOMAIN PROTEIN 1"/>
    <property type="match status" value="1"/>
</dbReference>
<keyword evidence="3" id="KW-0479">Metal-binding</keyword>
<dbReference type="PROSITE" id="PS50088">
    <property type="entry name" value="ANK_REPEAT"/>
    <property type="match status" value="4"/>
</dbReference>
<keyword evidence="4" id="KW-0677">Repeat</keyword>
<dbReference type="GO" id="GO:0006508">
    <property type="term" value="P:proteolysis"/>
    <property type="evidence" value="ECO:0007669"/>
    <property type="project" value="UniProtKB-KW"/>
</dbReference>
<evidence type="ECO:0000256" key="6">
    <source>
        <dbReference type="ARBA" id="ARBA00022833"/>
    </source>
</evidence>
<comment type="caution">
    <text evidence="12">The sequence shown here is derived from an EMBL/GenBank/DDBJ whole genome shotgun (WGS) entry which is preliminary data.</text>
</comment>
<proteinExistence type="predicted"/>
<dbReference type="CDD" id="cd07325">
    <property type="entry name" value="M48_Ste24p_like"/>
    <property type="match status" value="1"/>
</dbReference>
<reference evidence="12" key="1">
    <citation type="submission" date="2020-09" db="EMBL/GenBank/DDBJ databases">
        <title>A novel bacterium of genus Paenibacillus, isolated from South China Sea.</title>
        <authorList>
            <person name="Huang H."/>
            <person name="Mo K."/>
            <person name="Hu Y."/>
        </authorList>
    </citation>
    <scope>NUCLEOTIDE SEQUENCE</scope>
    <source>
        <strain evidence="12">IB182493</strain>
    </source>
</reference>
<dbReference type="InterPro" id="IPR002110">
    <property type="entry name" value="Ankyrin_rpt"/>
</dbReference>
<dbReference type="PANTHER" id="PTHR24171">
    <property type="entry name" value="ANKYRIN REPEAT DOMAIN-CONTAINING PROTEIN 39-RELATED"/>
    <property type="match status" value="1"/>
</dbReference>
<evidence type="ECO:0000256" key="3">
    <source>
        <dbReference type="ARBA" id="ARBA00022723"/>
    </source>
</evidence>
<accession>A0A927H713</accession>
<protein>
    <submittedName>
        <fullName evidence="12">Ankyrin repeat domain-containing protein</fullName>
    </submittedName>
</protein>
<organism evidence="12 13">
    <name type="scientific">Paenibacillus arenilitoris</name>
    <dbReference type="NCBI Taxonomy" id="2772299"/>
    <lineage>
        <taxon>Bacteria</taxon>
        <taxon>Bacillati</taxon>
        <taxon>Bacillota</taxon>
        <taxon>Bacilli</taxon>
        <taxon>Bacillales</taxon>
        <taxon>Paenibacillaceae</taxon>
        <taxon>Paenibacillus</taxon>
    </lineage>
</organism>
<feature type="repeat" description="ANK" evidence="9">
    <location>
        <begin position="401"/>
        <end position="433"/>
    </location>
</feature>
<dbReference type="GO" id="GO:0085020">
    <property type="term" value="P:protein K6-linked ubiquitination"/>
    <property type="evidence" value="ECO:0007669"/>
    <property type="project" value="TreeGrafter"/>
</dbReference>
<dbReference type="AlphaFoldDB" id="A0A927H713"/>
<feature type="transmembrane region" description="Helical" evidence="10">
    <location>
        <begin position="20"/>
        <end position="53"/>
    </location>
</feature>
<evidence type="ECO:0000256" key="10">
    <source>
        <dbReference type="SAM" id="Phobius"/>
    </source>
</evidence>
<keyword evidence="8" id="KW-0482">Metalloprotease</keyword>
<keyword evidence="10" id="KW-1133">Transmembrane helix</keyword>
<dbReference type="Proteomes" id="UP000632125">
    <property type="component" value="Unassembled WGS sequence"/>
</dbReference>
<keyword evidence="5" id="KW-0378">Hydrolase</keyword>